<name>A0AAD5WVL5_9PEZI</name>
<dbReference type="AlphaFoldDB" id="A0AAD5WVL5"/>
<dbReference type="InterPro" id="IPR023210">
    <property type="entry name" value="NADP_OxRdtase_dom"/>
</dbReference>
<gene>
    <name evidence="6" type="ORF">MKZ38_009641</name>
</gene>
<keyword evidence="7" id="KW-1185">Reference proteome</keyword>
<dbReference type="GO" id="GO:0016491">
    <property type="term" value="F:oxidoreductase activity"/>
    <property type="evidence" value="ECO:0007669"/>
    <property type="project" value="UniProtKB-KW"/>
</dbReference>
<dbReference type="InterPro" id="IPR020471">
    <property type="entry name" value="AKR"/>
</dbReference>
<feature type="binding site" evidence="3">
    <location>
        <position position="99"/>
    </location>
    <ligand>
        <name>substrate</name>
    </ligand>
</feature>
<dbReference type="Proteomes" id="UP001201980">
    <property type="component" value="Unassembled WGS sequence"/>
</dbReference>
<keyword evidence="1" id="KW-0560">Oxidoreductase</keyword>
<feature type="active site" description="Proton donor" evidence="2">
    <location>
        <position position="37"/>
    </location>
</feature>
<accession>A0AAD5WVL5</accession>
<dbReference type="Pfam" id="PF00248">
    <property type="entry name" value="Aldo_ket_red"/>
    <property type="match status" value="1"/>
</dbReference>
<evidence type="ECO:0000256" key="1">
    <source>
        <dbReference type="ARBA" id="ARBA00023002"/>
    </source>
</evidence>
<sequence length="318" mass="35771">MPLVGFGIWKVPSSSAGDSVYNAIKTGYRLIDGAYDYMNSKEAGKGVQAAIADGLVKREDVFVTSKLWNNYHKKEHVVEMAKMENDAWGLGYLDAYLVHFPISLKYIPPTEVKYPCWWKDEARTVWNDLDPVPMSETWGAMETLALRGQEAPGKERFARSIGVSNFHTQLLYDLLSYAKIKPAVLQIEHHPYLISEHLVNMAQENGIAVTAYSTFGPASFVEMDHPLAKTAMPLMEHSTVKGIADKYGKTPAQVLLRWCTQRNVAVIPKSNHPERALQNLDCCTFDMTADELNSLSSLDCRMRFNDPGALDKPIRIWV</sequence>
<dbReference type="PANTHER" id="PTHR11732">
    <property type="entry name" value="ALDO/KETO REDUCTASE"/>
    <property type="match status" value="1"/>
</dbReference>
<reference evidence="6" key="1">
    <citation type="submission" date="2022-07" db="EMBL/GenBank/DDBJ databases">
        <title>Draft genome sequence of Zalerion maritima ATCC 34329, a (micro)plastics degrading marine fungus.</title>
        <authorList>
            <person name="Paco A."/>
            <person name="Goncalves M.F.M."/>
            <person name="Rocha-Santos T.A.P."/>
            <person name="Alves A."/>
        </authorList>
    </citation>
    <scope>NUCLEOTIDE SEQUENCE</scope>
    <source>
        <strain evidence="6">ATCC 34329</strain>
    </source>
</reference>
<protein>
    <recommendedName>
        <fullName evidence="5">NADP-dependent oxidoreductase domain-containing protein</fullName>
    </recommendedName>
</protein>
<evidence type="ECO:0000256" key="2">
    <source>
        <dbReference type="PIRSR" id="PIRSR000097-1"/>
    </source>
</evidence>
<evidence type="ECO:0000313" key="6">
    <source>
        <dbReference type="EMBL" id="KAJ2903588.1"/>
    </source>
</evidence>
<dbReference type="InterPro" id="IPR036812">
    <property type="entry name" value="NAD(P)_OxRdtase_dom_sf"/>
</dbReference>
<dbReference type="SUPFAM" id="SSF51430">
    <property type="entry name" value="NAD(P)-linked oxidoreductase"/>
    <property type="match status" value="1"/>
</dbReference>
<dbReference type="PRINTS" id="PR00069">
    <property type="entry name" value="ALDKETRDTASE"/>
</dbReference>
<evidence type="ECO:0000259" key="5">
    <source>
        <dbReference type="Pfam" id="PF00248"/>
    </source>
</evidence>
<evidence type="ECO:0000256" key="4">
    <source>
        <dbReference type="PIRSR" id="PIRSR000097-3"/>
    </source>
</evidence>
<dbReference type="PIRSF" id="PIRSF000097">
    <property type="entry name" value="AKR"/>
    <property type="match status" value="1"/>
</dbReference>
<feature type="domain" description="NADP-dependent oxidoreductase" evidence="5">
    <location>
        <begin position="7"/>
        <end position="298"/>
    </location>
</feature>
<organism evidence="6 7">
    <name type="scientific">Zalerion maritima</name>
    <dbReference type="NCBI Taxonomy" id="339359"/>
    <lineage>
        <taxon>Eukaryota</taxon>
        <taxon>Fungi</taxon>
        <taxon>Dikarya</taxon>
        <taxon>Ascomycota</taxon>
        <taxon>Pezizomycotina</taxon>
        <taxon>Sordariomycetes</taxon>
        <taxon>Lulworthiomycetidae</taxon>
        <taxon>Lulworthiales</taxon>
        <taxon>Lulworthiaceae</taxon>
        <taxon>Zalerion</taxon>
    </lineage>
</organism>
<comment type="caution">
    <text evidence="6">The sequence shown here is derived from an EMBL/GenBank/DDBJ whole genome shotgun (WGS) entry which is preliminary data.</text>
</comment>
<proteinExistence type="predicted"/>
<feature type="site" description="Lowers pKa of active site Tyr" evidence="4">
    <location>
        <position position="66"/>
    </location>
</feature>
<evidence type="ECO:0000313" key="7">
    <source>
        <dbReference type="Proteomes" id="UP001201980"/>
    </source>
</evidence>
<dbReference type="EMBL" id="JAKWBI020000077">
    <property type="protein sequence ID" value="KAJ2903588.1"/>
    <property type="molecule type" value="Genomic_DNA"/>
</dbReference>
<evidence type="ECO:0000256" key="3">
    <source>
        <dbReference type="PIRSR" id="PIRSR000097-2"/>
    </source>
</evidence>
<dbReference type="Gene3D" id="3.20.20.100">
    <property type="entry name" value="NADP-dependent oxidoreductase domain"/>
    <property type="match status" value="1"/>
</dbReference>